<accession>A0A6C0GJZ4</accession>
<evidence type="ECO:0000313" key="2">
    <source>
        <dbReference type="EMBL" id="QHT68134.1"/>
    </source>
</evidence>
<organism evidence="2 3">
    <name type="scientific">Rhodocytophaga rosea</name>
    <dbReference type="NCBI Taxonomy" id="2704465"/>
    <lineage>
        <taxon>Bacteria</taxon>
        <taxon>Pseudomonadati</taxon>
        <taxon>Bacteroidota</taxon>
        <taxon>Cytophagia</taxon>
        <taxon>Cytophagales</taxon>
        <taxon>Rhodocytophagaceae</taxon>
        <taxon>Rhodocytophaga</taxon>
    </lineage>
</organism>
<dbReference type="KEGG" id="rhoz:GXP67_16545"/>
<keyword evidence="1" id="KW-0732">Signal</keyword>
<proteinExistence type="predicted"/>
<evidence type="ECO:0000256" key="1">
    <source>
        <dbReference type="SAM" id="SignalP"/>
    </source>
</evidence>
<dbReference type="AlphaFoldDB" id="A0A6C0GJZ4"/>
<feature type="chain" id="PRO_5025386711" evidence="1">
    <location>
        <begin position="27"/>
        <end position="269"/>
    </location>
</feature>
<dbReference type="Proteomes" id="UP000480178">
    <property type="component" value="Chromosome"/>
</dbReference>
<protein>
    <submittedName>
        <fullName evidence="2">DUF481 domain-containing protein</fullName>
    </submittedName>
</protein>
<keyword evidence="3" id="KW-1185">Reference proteome</keyword>
<dbReference type="InterPro" id="IPR007433">
    <property type="entry name" value="DUF481"/>
</dbReference>
<feature type="signal peptide" evidence="1">
    <location>
        <begin position="1"/>
        <end position="26"/>
    </location>
</feature>
<reference evidence="2 3" key="1">
    <citation type="submission" date="2020-01" db="EMBL/GenBank/DDBJ databases">
        <authorList>
            <person name="Kim M.K."/>
        </authorList>
    </citation>
    <scope>NUCLEOTIDE SEQUENCE [LARGE SCALE GENOMIC DNA]</scope>
    <source>
        <strain evidence="2 3">172606-1</strain>
    </source>
</reference>
<evidence type="ECO:0000313" key="3">
    <source>
        <dbReference type="Proteomes" id="UP000480178"/>
    </source>
</evidence>
<dbReference type="RefSeq" id="WP_162444152.1">
    <property type="nucleotide sequence ID" value="NZ_CP048222.1"/>
</dbReference>
<name>A0A6C0GJZ4_9BACT</name>
<dbReference type="Pfam" id="PF04338">
    <property type="entry name" value="DUF481"/>
    <property type="match status" value="1"/>
</dbReference>
<sequence>MNKNKYAFYLYGLFFFCIAAIPTAFAQTTPGDSLTVSVEDSLSAREPFIILDSLRYRFIGDGNFTRGNVNRTLMVLRAEIIYNGPIVTLTTNPRFTYGKQNNILAERDTYVDLFIDIYKNRRVYGFGLATIETSNLRGITLRQLAGAGAGFRLWRTKEQSLSLTNAIIYESTDFRERPTVTTWRNSTRLKGLHTFLQNRIRLTHITFLQPSLSDISNLRWNTIITLELPLNKWISLRSAFENSYESVVESTRKRNDSRLTFGISIGNKP</sequence>
<gene>
    <name evidence="2" type="ORF">GXP67_16545</name>
</gene>
<dbReference type="EMBL" id="CP048222">
    <property type="protein sequence ID" value="QHT68134.1"/>
    <property type="molecule type" value="Genomic_DNA"/>
</dbReference>